<reference evidence="2 3" key="1">
    <citation type="journal article" date="2020" name="Mol. Biol. Evol.">
        <title>Distinct Expression and Methylation Patterns for Genes with Different Fates following a Single Whole-Genome Duplication in Flowering Plants.</title>
        <authorList>
            <person name="Shi T."/>
            <person name="Rahmani R.S."/>
            <person name="Gugger P.F."/>
            <person name="Wang M."/>
            <person name="Li H."/>
            <person name="Zhang Y."/>
            <person name="Li Z."/>
            <person name="Wang Q."/>
            <person name="Van de Peer Y."/>
            <person name="Marchal K."/>
            <person name="Chen J."/>
        </authorList>
    </citation>
    <scope>NUCLEOTIDE SEQUENCE [LARGE SCALE GENOMIC DNA]</scope>
    <source>
        <tissue evidence="2">Leaf</tissue>
    </source>
</reference>
<evidence type="ECO:0000313" key="3">
    <source>
        <dbReference type="Proteomes" id="UP000607653"/>
    </source>
</evidence>
<dbReference type="AlphaFoldDB" id="A0A822YTK8"/>
<feature type="region of interest" description="Disordered" evidence="1">
    <location>
        <begin position="1"/>
        <end position="20"/>
    </location>
</feature>
<keyword evidence="3" id="KW-1185">Reference proteome</keyword>
<organism evidence="2 3">
    <name type="scientific">Nelumbo nucifera</name>
    <name type="common">Sacred lotus</name>
    <dbReference type="NCBI Taxonomy" id="4432"/>
    <lineage>
        <taxon>Eukaryota</taxon>
        <taxon>Viridiplantae</taxon>
        <taxon>Streptophyta</taxon>
        <taxon>Embryophyta</taxon>
        <taxon>Tracheophyta</taxon>
        <taxon>Spermatophyta</taxon>
        <taxon>Magnoliopsida</taxon>
        <taxon>Proteales</taxon>
        <taxon>Nelumbonaceae</taxon>
        <taxon>Nelumbo</taxon>
    </lineage>
</organism>
<sequence>MAKACWSKKKPVESNAATSKSEEEWDLALTATTSEHINYEKDWIIDSKCSNHMYKGSRVVVRNTWCSFSQNKRTWSAQALSWSRD</sequence>
<evidence type="ECO:0000256" key="1">
    <source>
        <dbReference type="SAM" id="MobiDB-lite"/>
    </source>
</evidence>
<protein>
    <submittedName>
        <fullName evidence="2">Uncharacterized protein</fullName>
    </submittedName>
</protein>
<evidence type="ECO:0000313" key="2">
    <source>
        <dbReference type="EMBL" id="DAD32568.1"/>
    </source>
</evidence>
<gene>
    <name evidence="2" type="ORF">HUJ06_011419</name>
</gene>
<name>A0A822YTK8_NELNU</name>
<accession>A0A822YTK8</accession>
<proteinExistence type="predicted"/>
<dbReference type="EMBL" id="DUZY01000003">
    <property type="protein sequence ID" value="DAD32568.1"/>
    <property type="molecule type" value="Genomic_DNA"/>
</dbReference>
<dbReference type="Proteomes" id="UP000607653">
    <property type="component" value="Unassembled WGS sequence"/>
</dbReference>
<comment type="caution">
    <text evidence="2">The sequence shown here is derived from an EMBL/GenBank/DDBJ whole genome shotgun (WGS) entry which is preliminary data.</text>
</comment>